<feature type="region of interest" description="Disordered" evidence="1">
    <location>
        <begin position="1"/>
        <end position="20"/>
    </location>
</feature>
<evidence type="ECO:0000313" key="3">
    <source>
        <dbReference type="EMBL" id="SSA47062.1"/>
    </source>
</evidence>
<dbReference type="Pfam" id="PF02720">
    <property type="entry name" value="DUF222"/>
    <property type="match status" value="1"/>
</dbReference>
<dbReference type="InterPro" id="IPR003615">
    <property type="entry name" value="HNH_nuc"/>
</dbReference>
<protein>
    <recommendedName>
        <fullName evidence="2">DUF222 domain-containing protein</fullName>
    </recommendedName>
</protein>
<organism evidence="3 4">
    <name type="scientific">Georgenia satyanarayanai</name>
    <dbReference type="NCBI Taxonomy" id="860221"/>
    <lineage>
        <taxon>Bacteria</taxon>
        <taxon>Bacillati</taxon>
        <taxon>Actinomycetota</taxon>
        <taxon>Actinomycetes</taxon>
        <taxon>Micrococcales</taxon>
        <taxon>Bogoriellaceae</taxon>
        <taxon>Georgenia</taxon>
    </lineage>
</organism>
<proteinExistence type="predicted"/>
<dbReference type="AlphaFoldDB" id="A0A2Y9C0Y0"/>
<reference evidence="3 4" key="1">
    <citation type="submission" date="2016-10" db="EMBL/GenBank/DDBJ databases">
        <authorList>
            <person name="Cai Z."/>
        </authorList>
    </citation>
    <scope>NUCLEOTIDE SEQUENCE [LARGE SCALE GENOMIC DNA]</scope>
    <source>
        <strain evidence="3 4">CGMCC 1.10826</strain>
    </source>
</reference>
<evidence type="ECO:0000259" key="2">
    <source>
        <dbReference type="Pfam" id="PF02720"/>
    </source>
</evidence>
<evidence type="ECO:0000313" key="4">
    <source>
        <dbReference type="Proteomes" id="UP000250222"/>
    </source>
</evidence>
<name>A0A2Y9C0Y0_9MICO</name>
<accession>A0A2Y9C0Y0</accession>
<dbReference type="CDD" id="cd00085">
    <property type="entry name" value="HNHc"/>
    <property type="match status" value="1"/>
</dbReference>
<evidence type="ECO:0000256" key="1">
    <source>
        <dbReference type="SAM" id="MobiDB-lite"/>
    </source>
</evidence>
<feature type="region of interest" description="Disordered" evidence="1">
    <location>
        <begin position="298"/>
        <end position="332"/>
    </location>
</feature>
<dbReference type="InterPro" id="IPR003870">
    <property type="entry name" value="DUF222"/>
</dbReference>
<dbReference type="OrthoDB" id="5177627at2"/>
<feature type="domain" description="DUF222" evidence="2">
    <location>
        <begin position="52"/>
        <end position="290"/>
    </location>
</feature>
<dbReference type="RefSeq" id="WP_110853841.1">
    <property type="nucleotide sequence ID" value="NZ_QKLZ01000020.1"/>
</dbReference>
<dbReference type="EMBL" id="UETB01000020">
    <property type="protein sequence ID" value="SSA47062.1"/>
    <property type="molecule type" value="Genomic_DNA"/>
</dbReference>
<keyword evidence="4" id="KW-1185">Reference proteome</keyword>
<gene>
    <name evidence="3" type="ORF">SAMN05216184_12042</name>
</gene>
<sequence>MAAETQAEAPPWREAGAGPADPVAAVGGVTETLSALTSVTWHDLPGQAAHDVLDDLERAARHLAALRAQVLTVVEANGLWALQGSRTFSAWLRQRTGTTAGAASRQVRESRALRDHLPLTRAALAEGRIGQDHAAVLVREAVRTQQLRTQLTDEHLGEAFLVEQAAAMDAGTFTQLVRAWAVAADPEGADSAWREAGSKEELTLSRTTDGFHLRGWLDEVSGQIVGTALQAHAGRKGKGDERTPAQRRAAALVSLASQSLDAGIQGAAARIRPHLTVTTSLETLRALAAAMGSAIPPHGPDGRPYAPGATFGPSSQAALTAAGGPRDAAAPEREGEVPLFAASEETRRWLEQWESGDEHVISTAIDHEQVRGLEPPTLEDGTPIPPAVLARLACESQISRVIFGAVSTILDVGREKRIFPANQVRAVIARDKHCQYPGCDEPPGFGEIHHSLWWAQHLGGTDVEHGVLLCWHHHDWVHAHEITITRSDGRWWFRDRHGWLITADP</sequence>
<dbReference type="Proteomes" id="UP000250222">
    <property type="component" value="Unassembled WGS sequence"/>
</dbReference>